<feature type="compositionally biased region" description="Polar residues" evidence="1">
    <location>
        <begin position="1167"/>
        <end position="1185"/>
    </location>
</feature>
<evidence type="ECO:0000256" key="1">
    <source>
        <dbReference type="SAM" id="MobiDB-lite"/>
    </source>
</evidence>
<name>A0A218YV09_9HELO</name>
<feature type="compositionally biased region" description="Acidic residues" evidence="1">
    <location>
        <begin position="174"/>
        <end position="203"/>
    </location>
</feature>
<feature type="region of interest" description="Disordered" evidence="1">
    <location>
        <begin position="127"/>
        <end position="148"/>
    </location>
</feature>
<dbReference type="InterPro" id="IPR055781">
    <property type="entry name" value="DUF7357"/>
</dbReference>
<accession>A0A218YV09</accession>
<feature type="compositionally biased region" description="Pro residues" evidence="1">
    <location>
        <begin position="1387"/>
        <end position="1401"/>
    </location>
</feature>
<evidence type="ECO:0000259" key="2">
    <source>
        <dbReference type="Pfam" id="PF24054"/>
    </source>
</evidence>
<dbReference type="OrthoDB" id="5368821at2759"/>
<feature type="compositionally biased region" description="Low complexity" evidence="1">
    <location>
        <begin position="1342"/>
        <end position="1354"/>
    </location>
</feature>
<feature type="region of interest" description="Disordered" evidence="1">
    <location>
        <begin position="609"/>
        <end position="650"/>
    </location>
</feature>
<feature type="compositionally biased region" description="Acidic residues" evidence="1">
    <location>
        <begin position="216"/>
        <end position="229"/>
    </location>
</feature>
<gene>
    <name evidence="3" type="ORF">B2J93_4129</name>
</gene>
<protein>
    <recommendedName>
        <fullName evidence="2">DUF7357 domain-containing protein</fullName>
    </recommendedName>
</protein>
<dbReference type="STRING" id="503106.A0A218YV09"/>
<dbReference type="Pfam" id="PF24054">
    <property type="entry name" value="DUF7357"/>
    <property type="match status" value="1"/>
</dbReference>
<feature type="region of interest" description="Disordered" evidence="1">
    <location>
        <begin position="1502"/>
        <end position="1579"/>
    </location>
</feature>
<feature type="region of interest" description="Disordered" evidence="1">
    <location>
        <begin position="435"/>
        <end position="581"/>
    </location>
</feature>
<feature type="compositionally biased region" description="Basic and acidic residues" evidence="1">
    <location>
        <begin position="358"/>
        <end position="367"/>
    </location>
</feature>
<evidence type="ECO:0000313" key="3">
    <source>
        <dbReference type="EMBL" id="OWO98188.1"/>
    </source>
</evidence>
<feature type="region of interest" description="Disordered" evidence="1">
    <location>
        <begin position="1701"/>
        <end position="1791"/>
    </location>
</feature>
<feature type="compositionally biased region" description="Basic and acidic residues" evidence="1">
    <location>
        <begin position="1265"/>
        <end position="1285"/>
    </location>
</feature>
<feature type="compositionally biased region" description="Basic residues" evidence="1">
    <location>
        <begin position="373"/>
        <end position="383"/>
    </location>
</feature>
<feature type="compositionally biased region" description="Polar residues" evidence="1">
    <location>
        <begin position="1530"/>
        <end position="1541"/>
    </location>
</feature>
<feature type="compositionally biased region" description="Acidic residues" evidence="1">
    <location>
        <begin position="484"/>
        <end position="503"/>
    </location>
</feature>
<feature type="compositionally biased region" description="Basic and acidic residues" evidence="1">
    <location>
        <begin position="891"/>
        <end position="905"/>
    </location>
</feature>
<dbReference type="EMBL" id="MZNU01000405">
    <property type="protein sequence ID" value="OWO98188.1"/>
    <property type="molecule type" value="Genomic_DNA"/>
</dbReference>
<feature type="compositionally biased region" description="Polar residues" evidence="1">
    <location>
        <begin position="1764"/>
        <end position="1784"/>
    </location>
</feature>
<dbReference type="Proteomes" id="UP000242519">
    <property type="component" value="Unassembled WGS sequence"/>
</dbReference>
<feature type="compositionally biased region" description="Low complexity" evidence="1">
    <location>
        <begin position="438"/>
        <end position="449"/>
    </location>
</feature>
<feature type="region of interest" description="Disordered" evidence="1">
    <location>
        <begin position="1223"/>
        <end position="1305"/>
    </location>
</feature>
<feature type="region of interest" description="Disordered" evidence="1">
    <location>
        <begin position="1320"/>
        <end position="1489"/>
    </location>
</feature>
<feature type="region of interest" description="Disordered" evidence="1">
    <location>
        <begin position="1817"/>
        <end position="1860"/>
    </location>
</feature>
<feature type="region of interest" description="Disordered" evidence="1">
    <location>
        <begin position="870"/>
        <end position="930"/>
    </location>
</feature>
<reference evidence="3 4" key="1">
    <citation type="submission" date="2017-04" db="EMBL/GenBank/DDBJ databases">
        <title>Draft genome sequence of Marssonina coronaria NL1: causal agent of apple blotch.</title>
        <authorList>
            <person name="Cheng Q."/>
        </authorList>
    </citation>
    <scope>NUCLEOTIDE SEQUENCE [LARGE SCALE GENOMIC DNA]</scope>
    <source>
        <strain evidence="3 4">NL1</strain>
    </source>
</reference>
<feature type="compositionally biased region" description="Polar residues" evidence="1">
    <location>
        <begin position="1412"/>
        <end position="1423"/>
    </location>
</feature>
<feature type="region of interest" description="Disordered" evidence="1">
    <location>
        <begin position="1131"/>
        <end position="1203"/>
    </location>
</feature>
<feature type="compositionally biased region" description="Polar residues" evidence="1">
    <location>
        <begin position="1365"/>
        <end position="1385"/>
    </location>
</feature>
<feature type="region of interest" description="Disordered" evidence="1">
    <location>
        <begin position="358"/>
        <end position="396"/>
    </location>
</feature>
<feature type="compositionally biased region" description="Basic residues" evidence="1">
    <location>
        <begin position="906"/>
        <end position="915"/>
    </location>
</feature>
<feature type="compositionally biased region" description="Polar residues" evidence="1">
    <location>
        <begin position="1556"/>
        <end position="1575"/>
    </location>
</feature>
<feature type="compositionally biased region" description="Basic residues" evidence="1">
    <location>
        <begin position="568"/>
        <end position="581"/>
    </location>
</feature>
<evidence type="ECO:0000313" key="4">
    <source>
        <dbReference type="Proteomes" id="UP000242519"/>
    </source>
</evidence>
<feature type="compositionally biased region" description="Basic and acidic residues" evidence="1">
    <location>
        <begin position="233"/>
        <end position="242"/>
    </location>
</feature>
<keyword evidence="4" id="KW-1185">Reference proteome</keyword>
<feature type="compositionally biased region" description="Polar residues" evidence="1">
    <location>
        <begin position="253"/>
        <end position="263"/>
    </location>
</feature>
<feature type="domain" description="DUF7357" evidence="2">
    <location>
        <begin position="1"/>
        <end position="136"/>
    </location>
</feature>
<feature type="region of interest" description="Disordered" evidence="1">
    <location>
        <begin position="665"/>
        <end position="697"/>
    </location>
</feature>
<feature type="compositionally biased region" description="Low complexity" evidence="1">
    <location>
        <begin position="527"/>
        <end position="538"/>
    </location>
</feature>
<feature type="compositionally biased region" description="Basic and acidic residues" evidence="1">
    <location>
        <begin position="1320"/>
        <end position="1330"/>
    </location>
</feature>
<feature type="region of interest" description="Disordered" evidence="1">
    <location>
        <begin position="734"/>
        <end position="788"/>
    </location>
</feature>
<sequence>MRIRVTVRRHGLPDTPIIWSIDTNASPTVYQLLEQINDIVPIETDGQWGLEDYAVELKGVNGTNYECLHFQPVTSVIKEEDEVIIRPLLTQDLRVRRISGRHQISDDGKRLYDGLALGRPFLRVPASRPAVNIPPRKKRRVAYNDDEDDDKAFAPLMEAEDPDSEEPQQTITEADLDEDDSEDDDDFAPGEDSDASEEDSNSIEEDHNQQRVVCTDSEDTGSKEDEDFAPEGKYVDEDDKSKQLVVHVGFDNAGSQSDQTGTSAREGEGSDTQIVTTEIESLPASAVEPDNIDNLDEPALVGIADANTRKKIRKLHSAFPDAHLAVCKYILQGKGVDGDMGEAYEVLARGFFPTKPKIEITETREDQNELPVRKGRSNRRSKSKSGPPTVGPESLESIDVDAHDSLNPVIEHYDQNGLPPGSIGSGNALSFMAEVAASSPGPRPSLRGSTLPPNGRSIKFAEEDLPHGLTSTPCIDREPRESNSSEDDSDSSDDSSNEDDSSSSDDSGSSSDDADEEMADAVENRSSSEGSSDSSSDSSSEDESPEQESSKPPPKTRLRVQEGQGKNATHRRNTRRRNMNILKRYKEKGILPAGTTLAELSKLKHLNAETSSEDAHAALEKLRAQQMSAEADGESEKASSGAADIKHNATREEFELRRRALLASLSNGGVEVGSESAKKQRKSPKPVQMPIAATESPLDPVRGAIEVQQAKLSISAGLDNSNSTVVSKDIQSFTSNLTDNKAPEAEKTRPTAPGAPPDTDMPIQRPKPQPATTSSSQTTLRRPKFDLGAGRRMLFGALGFKAPKTKKDEEKLKQDLMKDVKPLTTPKLVEEPGEIEDVVQDEDPEAWRMKISYRAVECVQEDVELSEPPFPFVQRWDPRQRWTQKGKRKGNQRDDAQYHYEDNRASKKQKNRKGKNSSAEEQEYLEASYESSYQEEGCMASQFDESMPAQDPHFNVDQDFSQQFMNDVQSDADITPASDLVQLPEDLSSLPCLHDGEAKVGMIVAFKTLEFSAATQWQPQVSPYMTATITEISDEGELTLTLALRDRKQSTKNFDPQTGERIYSGFEAPDDEEDNEALYRFFTDLQEPKIVLGPAIMLENDLRNKIQGNVEHDVISKPSLAKATKVDFVKESQAKERQNTQESTDIEDEKIKPDAQSSHELPEAQFSHVTETQLNSDTPESYQQERQPDDLVQGSQFEEAPPEVSVIQYLEVREPYIKDPTLEYTEQEESPREEPVTQESNLDGAVFDPVTSTVGYADELPNNSDLKEPTEEARQRVGRMMKDAGFRSSVPSSSLWDIRPDGIQSPGEVALFEKLRGEMIDDNWENERENTSQPSSPKFNGLESSPASEPLELSRTPIKARQAPVISSPNRPPSSSWETVDQDYQSSPPPQRGPSPPPPNMEEPSGWVTIIETKTVTQVQRSSPPLLPVRSNPPLTEPARNLGPAVEPTRPASSAPKLARKVSLLAGGPARVSSPSALEQSGKAPTLAAKRETKICEIEEPRLTRKATVGRAQAYLEQLQPRKRRRSNDSDATSTPSNPKSSPERLCGLDVENKSDASLQYPTLPENSSFTSQVTDHGRQPDFIFDDSVAENMEPPMIPDIDVGTPQPDHETAFDSWKTKVKADSVKHGKSEVKLPPKNLPFERVIHASSSSDSDKYDLPSLQELSQRSTTIERENSGLCKLKKPNKSDTEYKDAIVALQKEMSEDRITPKAPQPRRGSTALSTKSRGLKGRYPKRPAPQTSKQKDTGRIAYDTTKGRTLERPASQSHSSVPRASRSQASSQNKIPPGSQIFDLTLSSDVESKANIPDTHSKLLRTYNLDSDDNDASPSPGPGWVAKRTSTIKGVKPRKRKTSLGLRNSS</sequence>
<feature type="compositionally biased region" description="Basic and acidic residues" evidence="1">
    <location>
        <begin position="613"/>
        <end position="623"/>
    </location>
</feature>
<organism evidence="3 4">
    <name type="scientific">Diplocarpon coronariae</name>
    <dbReference type="NCBI Taxonomy" id="2795749"/>
    <lineage>
        <taxon>Eukaryota</taxon>
        <taxon>Fungi</taxon>
        <taxon>Dikarya</taxon>
        <taxon>Ascomycota</taxon>
        <taxon>Pezizomycotina</taxon>
        <taxon>Leotiomycetes</taxon>
        <taxon>Helotiales</taxon>
        <taxon>Drepanopezizaceae</taxon>
        <taxon>Diplocarpon</taxon>
    </lineage>
</organism>
<feature type="region of interest" description="Disordered" evidence="1">
    <location>
        <begin position="174"/>
        <end position="272"/>
    </location>
</feature>
<comment type="caution">
    <text evidence="3">The sequence shown here is derived from an EMBL/GenBank/DDBJ whole genome shotgun (WGS) entry which is preliminary data.</text>
</comment>
<feature type="region of interest" description="Disordered" evidence="1">
    <location>
        <begin position="1649"/>
        <end position="1688"/>
    </location>
</feature>
<dbReference type="InParanoid" id="A0A218YV09"/>
<proteinExistence type="predicted"/>